<dbReference type="CDD" id="cd06261">
    <property type="entry name" value="TM_PBP2"/>
    <property type="match status" value="1"/>
</dbReference>
<reference evidence="9 10" key="1">
    <citation type="journal article" date="2014" name="Genome Announc.">
        <title>Complete Genome Sequence of the Model Rhizosphere Strain Azospirillum brasilense Az39, Successfully Applied in Agriculture.</title>
        <authorList>
            <person name="Rivera D."/>
            <person name="Revale S."/>
            <person name="Molina R."/>
            <person name="Gualpa J."/>
            <person name="Puente M."/>
            <person name="Maroniche G."/>
            <person name="Paris G."/>
            <person name="Baker D."/>
            <person name="Clavijo B."/>
            <person name="McLay K."/>
            <person name="Spaepen S."/>
            <person name="Perticari A."/>
            <person name="Vazquez M."/>
            <person name="Wisniewski-Dye F."/>
            <person name="Watkins C."/>
            <person name="Martinez-Abarca F."/>
            <person name="Vanderleyden J."/>
            <person name="Cassan F."/>
        </authorList>
    </citation>
    <scope>NUCLEOTIDE SEQUENCE [LARGE SCALE GENOMIC DNA]</scope>
    <source>
        <strain evidence="9 10">Az39</strain>
    </source>
</reference>
<dbReference type="PROSITE" id="PS50928">
    <property type="entry name" value="ABC_TM1"/>
    <property type="match status" value="1"/>
</dbReference>
<evidence type="ECO:0000256" key="3">
    <source>
        <dbReference type="ARBA" id="ARBA00022475"/>
    </source>
</evidence>
<accession>A0A060DFI6</accession>
<dbReference type="InterPro" id="IPR045621">
    <property type="entry name" value="BPD_transp_1_N"/>
</dbReference>
<keyword evidence="2 7" id="KW-0813">Transport</keyword>
<evidence type="ECO:0000256" key="1">
    <source>
        <dbReference type="ARBA" id="ARBA00004651"/>
    </source>
</evidence>
<evidence type="ECO:0000259" key="8">
    <source>
        <dbReference type="PROSITE" id="PS50928"/>
    </source>
</evidence>
<dbReference type="Gene3D" id="1.10.3720.10">
    <property type="entry name" value="MetI-like"/>
    <property type="match status" value="1"/>
</dbReference>
<dbReference type="EMBL" id="CP007793">
    <property type="protein sequence ID" value="AIB12906.1"/>
    <property type="molecule type" value="Genomic_DNA"/>
</dbReference>
<evidence type="ECO:0000256" key="7">
    <source>
        <dbReference type="RuleBase" id="RU363032"/>
    </source>
</evidence>
<dbReference type="InterPro" id="IPR000515">
    <property type="entry name" value="MetI-like"/>
</dbReference>
<keyword evidence="3" id="KW-1003">Cell membrane</keyword>
<dbReference type="GO" id="GO:0055085">
    <property type="term" value="P:transmembrane transport"/>
    <property type="evidence" value="ECO:0007669"/>
    <property type="project" value="InterPro"/>
</dbReference>
<keyword evidence="4 7" id="KW-0812">Transmembrane</keyword>
<dbReference type="RefSeq" id="WP_038529897.1">
    <property type="nucleotide sequence ID" value="NZ_CP007793.1"/>
</dbReference>
<dbReference type="Proteomes" id="UP000027186">
    <property type="component" value="Chromosome"/>
</dbReference>
<feature type="transmembrane region" description="Helical" evidence="7">
    <location>
        <begin position="233"/>
        <end position="255"/>
    </location>
</feature>
<evidence type="ECO:0000313" key="10">
    <source>
        <dbReference type="Proteomes" id="UP000027186"/>
    </source>
</evidence>
<gene>
    <name evidence="9" type="ORF">ABAZ39_13095</name>
</gene>
<dbReference type="SUPFAM" id="SSF161098">
    <property type="entry name" value="MetI-like"/>
    <property type="match status" value="1"/>
</dbReference>
<dbReference type="PANTHER" id="PTHR30465:SF0">
    <property type="entry name" value="OLIGOPEPTIDE TRANSPORT SYSTEM PERMEASE PROTEIN APPB"/>
    <property type="match status" value="1"/>
</dbReference>
<organism evidence="9 10">
    <name type="scientific">Azospirillum argentinense</name>
    <dbReference type="NCBI Taxonomy" id="2970906"/>
    <lineage>
        <taxon>Bacteria</taxon>
        <taxon>Pseudomonadati</taxon>
        <taxon>Pseudomonadota</taxon>
        <taxon>Alphaproteobacteria</taxon>
        <taxon>Rhodospirillales</taxon>
        <taxon>Azospirillaceae</taxon>
        <taxon>Azospirillum</taxon>
    </lineage>
</organism>
<dbReference type="Pfam" id="PF19300">
    <property type="entry name" value="BPD_transp_1_N"/>
    <property type="match status" value="1"/>
</dbReference>
<protein>
    <recommendedName>
        <fullName evidence="8">ABC transmembrane type-1 domain-containing protein</fullName>
    </recommendedName>
</protein>
<evidence type="ECO:0000256" key="4">
    <source>
        <dbReference type="ARBA" id="ARBA00022692"/>
    </source>
</evidence>
<keyword evidence="6 7" id="KW-0472">Membrane</keyword>
<evidence type="ECO:0000256" key="5">
    <source>
        <dbReference type="ARBA" id="ARBA00022989"/>
    </source>
</evidence>
<dbReference type="AlphaFoldDB" id="A0A060DFI6"/>
<dbReference type="KEGG" id="abq:ABAZ39_13095"/>
<comment type="similarity">
    <text evidence="7">Belongs to the binding-protein-dependent transport system permease family.</text>
</comment>
<proteinExistence type="inferred from homology"/>
<dbReference type="GO" id="GO:0005886">
    <property type="term" value="C:plasma membrane"/>
    <property type="evidence" value="ECO:0007669"/>
    <property type="project" value="UniProtKB-SubCell"/>
</dbReference>
<feature type="transmembrane region" description="Helical" evidence="7">
    <location>
        <begin position="133"/>
        <end position="157"/>
    </location>
</feature>
<evidence type="ECO:0000256" key="6">
    <source>
        <dbReference type="ARBA" id="ARBA00023136"/>
    </source>
</evidence>
<dbReference type="InterPro" id="IPR035906">
    <property type="entry name" value="MetI-like_sf"/>
</dbReference>
<evidence type="ECO:0000313" key="9">
    <source>
        <dbReference type="EMBL" id="AIB12906.1"/>
    </source>
</evidence>
<comment type="subcellular location">
    <subcellularLocation>
        <location evidence="1 7">Cell membrane</location>
        <topology evidence="1 7">Multi-pass membrane protein</topology>
    </subcellularLocation>
</comment>
<name>A0A060DFI6_9PROT</name>
<feature type="transmembrane region" description="Helical" evidence="7">
    <location>
        <begin position="169"/>
        <end position="190"/>
    </location>
</feature>
<feature type="domain" description="ABC transmembrane type-1" evidence="8">
    <location>
        <begin position="97"/>
        <end position="298"/>
    </location>
</feature>
<dbReference type="Pfam" id="PF00528">
    <property type="entry name" value="BPD_transp_1"/>
    <property type="match status" value="1"/>
</dbReference>
<evidence type="ECO:0000256" key="2">
    <source>
        <dbReference type="ARBA" id="ARBA00022448"/>
    </source>
</evidence>
<sequence length="312" mass="31234">MVGALVRRLLGALVTLAAAAVLAILAFHAAPGDPASALFAGGAAPPEMAERLRDAHGLNRPLAGHLAAAMASLLCGDAGTSLRYWGTPVTAILADAWPVTVALATGALALALPAGAALGLLAARRRGGRGDVLLGAVLTAFLSLPTMAMATALAWLLAVAWPLLPLAGWTGPGSAVLPVLVLAVPATGYLGRVTRALTAEILPQDHVRTARAKGLPEHRVLLGHVLGNAAGPLAAAAGLVYGALLGGSLVVETLFALPGMGRVATEAMLARDYPVALGAVLALTAATTLVTLASDLLAAWLDPRRSLDAGVP</sequence>
<feature type="transmembrane region" description="Helical" evidence="7">
    <location>
        <begin position="96"/>
        <end position="121"/>
    </location>
</feature>
<keyword evidence="5 7" id="KW-1133">Transmembrane helix</keyword>
<dbReference type="PANTHER" id="PTHR30465">
    <property type="entry name" value="INNER MEMBRANE ABC TRANSPORTER"/>
    <property type="match status" value="1"/>
</dbReference>
<feature type="transmembrane region" description="Helical" evidence="7">
    <location>
        <begin position="275"/>
        <end position="298"/>
    </location>
</feature>